<dbReference type="Pfam" id="PF00126">
    <property type="entry name" value="HTH_1"/>
    <property type="match status" value="1"/>
</dbReference>
<dbReference type="InterPro" id="IPR000847">
    <property type="entry name" value="LysR_HTH_N"/>
</dbReference>
<dbReference type="GO" id="GO:0045893">
    <property type="term" value="P:positive regulation of DNA-templated transcription"/>
    <property type="evidence" value="ECO:0007669"/>
    <property type="project" value="InterPro"/>
</dbReference>
<proteinExistence type="inferred from homology"/>
<keyword evidence="7" id="KW-1185">Reference proteome</keyword>
<comment type="similarity">
    <text evidence="1">Belongs to the LysR transcriptional regulatory family.</text>
</comment>
<accession>A0A3A1WNA1</accession>
<dbReference type="AlphaFoldDB" id="A0A3A1WNA1"/>
<dbReference type="RefSeq" id="WP_119539132.1">
    <property type="nucleotide sequence ID" value="NZ_QYRN01000003.1"/>
</dbReference>
<dbReference type="NCBIfam" id="TIGR02424">
    <property type="entry name" value="TF_pcaQ"/>
    <property type="match status" value="1"/>
</dbReference>
<dbReference type="GO" id="GO:0003700">
    <property type="term" value="F:DNA-binding transcription factor activity"/>
    <property type="evidence" value="ECO:0007669"/>
    <property type="project" value="InterPro"/>
</dbReference>
<dbReference type="Gene3D" id="3.40.190.10">
    <property type="entry name" value="Periplasmic binding protein-like II"/>
    <property type="match status" value="2"/>
</dbReference>
<comment type="caution">
    <text evidence="6">The sequence shown here is derived from an EMBL/GenBank/DDBJ whole genome shotgun (WGS) entry which is preliminary data.</text>
</comment>
<dbReference type="Pfam" id="PF03466">
    <property type="entry name" value="LysR_substrate"/>
    <property type="match status" value="1"/>
</dbReference>
<dbReference type="GO" id="GO:0019619">
    <property type="term" value="P:3,4-dihydroxybenzoate catabolic process"/>
    <property type="evidence" value="ECO:0007669"/>
    <property type="project" value="InterPro"/>
</dbReference>
<evidence type="ECO:0000256" key="1">
    <source>
        <dbReference type="ARBA" id="ARBA00009437"/>
    </source>
</evidence>
<dbReference type="Proteomes" id="UP000265750">
    <property type="component" value="Unassembled WGS sequence"/>
</dbReference>
<evidence type="ECO:0000313" key="7">
    <source>
        <dbReference type="Proteomes" id="UP000265750"/>
    </source>
</evidence>
<dbReference type="InterPro" id="IPR005119">
    <property type="entry name" value="LysR_subst-bd"/>
</dbReference>
<protein>
    <submittedName>
        <fullName evidence="6">Pca operon transcription factor PcaQ</fullName>
    </submittedName>
</protein>
<dbReference type="InterPro" id="IPR050950">
    <property type="entry name" value="HTH-type_LysR_regulators"/>
</dbReference>
<dbReference type="SUPFAM" id="SSF53850">
    <property type="entry name" value="Periplasmic binding protein-like II"/>
    <property type="match status" value="1"/>
</dbReference>
<evidence type="ECO:0000313" key="6">
    <source>
        <dbReference type="EMBL" id="RIY01995.1"/>
    </source>
</evidence>
<reference evidence="7" key="1">
    <citation type="submission" date="2018-09" db="EMBL/GenBank/DDBJ databases">
        <authorList>
            <person name="Tuo L."/>
        </authorList>
    </citation>
    <scope>NUCLEOTIDE SEQUENCE [LARGE SCALE GENOMIC DNA]</scope>
    <source>
        <strain evidence="7">M2BS4Y-1</strain>
    </source>
</reference>
<evidence type="ECO:0000256" key="4">
    <source>
        <dbReference type="ARBA" id="ARBA00023163"/>
    </source>
</evidence>
<dbReference type="EMBL" id="QYRN01000003">
    <property type="protein sequence ID" value="RIY01995.1"/>
    <property type="molecule type" value="Genomic_DNA"/>
</dbReference>
<evidence type="ECO:0000259" key="5">
    <source>
        <dbReference type="PROSITE" id="PS50931"/>
    </source>
</evidence>
<dbReference type="FunFam" id="1.10.10.10:FF:000001">
    <property type="entry name" value="LysR family transcriptional regulator"/>
    <property type="match status" value="1"/>
</dbReference>
<name>A0A3A1WNA1_9HYPH</name>
<dbReference type="InterPro" id="IPR036388">
    <property type="entry name" value="WH-like_DNA-bd_sf"/>
</dbReference>
<evidence type="ECO:0000256" key="3">
    <source>
        <dbReference type="ARBA" id="ARBA00023125"/>
    </source>
</evidence>
<feature type="domain" description="HTH lysR-type" evidence="5">
    <location>
        <begin position="6"/>
        <end position="63"/>
    </location>
</feature>
<keyword evidence="4" id="KW-0804">Transcription</keyword>
<dbReference type="PANTHER" id="PTHR30419">
    <property type="entry name" value="HTH-TYPE TRANSCRIPTIONAL REGULATOR YBHD"/>
    <property type="match status" value="1"/>
</dbReference>
<dbReference type="GO" id="GO:0003677">
    <property type="term" value="F:DNA binding"/>
    <property type="evidence" value="ECO:0007669"/>
    <property type="project" value="UniProtKB-KW"/>
</dbReference>
<gene>
    <name evidence="6" type="primary">pcaQ</name>
    <name evidence="6" type="ORF">D3218_06675</name>
</gene>
<dbReference type="SUPFAM" id="SSF46785">
    <property type="entry name" value="Winged helix' DNA-binding domain"/>
    <property type="match status" value="1"/>
</dbReference>
<dbReference type="PANTHER" id="PTHR30419:SF8">
    <property type="entry name" value="NITROGEN ASSIMILATION TRANSCRIPTIONAL ACTIVATOR-RELATED"/>
    <property type="match status" value="1"/>
</dbReference>
<dbReference type="PROSITE" id="PS50931">
    <property type="entry name" value="HTH_LYSR"/>
    <property type="match status" value="1"/>
</dbReference>
<keyword evidence="2" id="KW-0805">Transcription regulation</keyword>
<organism evidence="6 7">
    <name type="scientific">Aureimonas flava</name>
    <dbReference type="NCBI Taxonomy" id="2320271"/>
    <lineage>
        <taxon>Bacteria</taxon>
        <taxon>Pseudomonadati</taxon>
        <taxon>Pseudomonadota</taxon>
        <taxon>Alphaproteobacteria</taxon>
        <taxon>Hyphomicrobiales</taxon>
        <taxon>Aurantimonadaceae</taxon>
        <taxon>Aureimonas</taxon>
    </lineage>
</organism>
<dbReference type="InterPro" id="IPR012787">
    <property type="entry name" value="TF_PcaQ"/>
</dbReference>
<dbReference type="InterPro" id="IPR036390">
    <property type="entry name" value="WH_DNA-bd_sf"/>
</dbReference>
<evidence type="ECO:0000256" key="2">
    <source>
        <dbReference type="ARBA" id="ARBA00023015"/>
    </source>
</evidence>
<keyword evidence="3" id="KW-0238">DNA-binding</keyword>
<sequence length="307" mass="32657">MLDPAVRLRHLATFVTVARVGSVSRAAERLHVTQPAVSKTLRELETLLGAALFDRSHRAVTLSSFGTLFLRHAEAGLGAFDEGARALKAARDPASLPLRVGALPTVSARLMPQAMQRFLAEGLGAVPRVVTGPNEHLLIQLREGHLDVVIGRMVEPETMDGLVFEPLYSEPLCLAVRAGHPLLQGTAFRPAAVADCLVLLPPPGSVIRPVVDRFLLSAGIPAPSRVIETVSLAFGRAFLRDTDAVWMISEGVVARDLAEGTLRRLPLDMATTMGSVGVTRRAGAELPAAAEIFLAGLKESARLLAAS</sequence>
<dbReference type="GO" id="GO:0005829">
    <property type="term" value="C:cytosol"/>
    <property type="evidence" value="ECO:0007669"/>
    <property type="project" value="TreeGrafter"/>
</dbReference>
<dbReference type="PRINTS" id="PR00039">
    <property type="entry name" value="HTHLYSR"/>
</dbReference>
<dbReference type="Gene3D" id="1.10.10.10">
    <property type="entry name" value="Winged helix-like DNA-binding domain superfamily/Winged helix DNA-binding domain"/>
    <property type="match status" value="1"/>
</dbReference>
<dbReference type="OrthoDB" id="9814165at2"/>